<sequence length="251" mass="26453">MNEIIKAANFPMQPNKSQTLAGKSLLLFLNYGEGATVENPKWGLVGGQRNSPLSMSGDEIDGSDKASGGWGESLQGTKSWSIEQEGVYKVNNEMLDALKYAFVNDIAVHIMRLDKYGNAVKGFANITEFSDDNPHDDVATVTMTLSGIGKPEFVTNEPDPRNTANAISDIAATSESAGTVNLTFAAPAGAAAVVLQQSEDGTEFTDTDVAIENTATSAEVSGVKGGKAYFRLKVNGGDKNGYSNIATVTVS</sequence>
<proteinExistence type="predicted"/>
<dbReference type="STRING" id="1262914.BN533_00191"/>
<accession>R6I4H1</accession>
<dbReference type="eggNOG" id="COG5437">
    <property type="taxonomic scope" value="Bacteria"/>
</dbReference>
<gene>
    <name evidence="1" type="ORF">BN533_00191</name>
</gene>
<dbReference type="NCBIfam" id="NF047353">
    <property type="entry name" value="tube_lmo2291"/>
    <property type="match status" value="1"/>
</dbReference>
<reference evidence="1" key="1">
    <citation type="submission" date="2012-11" db="EMBL/GenBank/DDBJ databases">
        <title>Dependencies among metagenomic species, viruses, plasmids and units of genetic variation.</title>
        <authorList>
            <person name="Nielsen H.B."/>
            <person name="Almeida M."/>
            <person name="Juncker A.S."/>
            <person name="Rasmussen S."/>
            <person name="Li J."/>
            <person name="Sunagawa S."/>
            <person name="Plichta D."/>
            <person name="Gautier L."/>
            <person name="Le Chatelier E."/>
            <person name="Peletier E."/>
            <person name="Bonde I."/>
            <person name="Nielsen T."/>
            <person name="Manichanh C."/>
            <person name="Arumugam M."/>
            <person name="Batto J."/>
            <person name="Santos M.B.Q.D."/>
            <person name="Blom N."/>
            <person name="Borruel N."/>
            <person name="Burgdorf K.S."/>
            <person name="Boumezbeur F."/>
            <person name="Casellas F."/>
            <person name="Dore J."/>
            <person name="Guarner F."/>
            <person name="Hansen T."/>
            <person name="Hildebrand F."/>
            <person name="Kaas R.S."/>
            <person name="Kennedy S."/>
            <person name="Kristiansen K."/>
            <person name="Kultima J.R."/>
            <person name="Leonard P."/>
            <person name="Levenez F."/>
            <person name="Lund O."/>
            <person name="Moumen B."/>
            <person name="Le Paslier D."/>
            <person name="Pons N."/>
            <person name="Pedersen O."/>
            <person name="Prifti E."/>
            <person name="Qin J."/>
            <person name="Raes J."/>
            <person name="Tap J."/>
            <person name="Tims S."/>
            <person name="Ussery D.W."/>
            <person name="Yamada T."/>
            <person name="MetaHit consortium"/>
            <person name="Renault P."/>
            <person name="Sicheritz-Ponten T."/>
            <person name="Bork P."/>
            <person name="Wang J."/>
            <person name="Brunak S."/>
            <person name="Ehrlich S.D."/>
        </authorList>
    </citation>
    <scope>NUCLEOTIDE SEQUENCE [LARGE SCALE GENOMIC DNA]</scope>
</reference>
<dbReference type="HOGENOM" id="CLU_1106338_0_0_9"/>
<comment type="caution">
    <text evidence="1">The sequence shown here is derived from an EMBL/GenBank/DDBJ whole genome shotgun (WGS) entry which is preliminary data.</text>
</comment>
<protein>
    <submittedName>
        <fullName evidence="1">Phage major tail protein TP901-1 family</fullName>
    </submittedName>
</protein>
<dbReference type="RefSeq" id="WP_021717095.1">
    <property type="nucleotide sequence ID" value="NZ_FR885199.1"/>
</dbReference>
<name>R6I4H1_9FIRM</name>
<dbReference type="Pfam" id="PF06199">
    <property type="entry name" value="Phage_tail_2"/>
    <property type="match status" value="1"/>
</dbReference>
<dbReference type="InterPro" id="IPR011855">
    <property type="entry name" value="Phgtail_TP901_1"/>
</dbReference>
<evidence type="ECO:0000313" key="1">
    <source>
        <dbReference type="EMBL" id="CDB45053.1"/>
    </source>
</evidence>
<dbReference type="AlphaFoldDB" id="R6I4H1"/>
<dbReference type="EMBL" id="CBDS010000011">
    <property type="protein sequence ID" value="CDB45053.1"/>
    <property type="molecule type" value="Genomic_DNA"/>
</dbReference>
<organism evidence="1">
    <name type="scientific">Phascolarctobacterium faecium</name>
    <dbReference type="NCBI Taxonomy" id="33025"/>
    <lineage>
        <taxon>Bacteria</taxon>
        <taxon>Bacillati</taxon>
        <taxon>Bacillota</taxon>
        <taxon>Negativicutes</taxon>
        <taxon>Acidaminococcales</taxon>
        <taxon>Acidaminococcaceae</taxon>
        <taxon>Phascolarctobacterium</taxon>
    </lineage>
</organism>